<protein>
    <submittedName>
        <fullName evidence="3">Protease</fullName>
    </submittedName>
</protein>
<dbReference type="Gene3D" id="3.30.830.10">
    <property type="entry name" value="Metalloenzyme, LuxS/M16 peptidase-like"/>
    <property type="match status" value="2"/>
</dbReference>
<dbReference type="PATRIC" id="fig|1423754.3.peg.1374"/>
<evidence type="ECO:0000259" key="2">
    <source>
        <dbReference type="Pfam" id="PF05193"/>
    </source>
</evidence>
<dbReference type="PANTHER" id="PTHR11851:SF49">
    <property type="entry name" value="MITOCHONDRIAL-PROCESSING PEPTIDASE SUBUNIT ALPHA"/>
    <property type="match status" value="1"/>
</dbReference>
<dbReference type="GO" id="GO:0008233">
    <property type="term" value="F:peptidase activity"/>
    <property type="evidence" value="ECO:0007669"/>
    <property type="project" value="UniProtKB-KW"/>
</dbReference>
<keyword evidence="3" id="KW-0645">Protease</keyword>
<dbReference type="InterPro" id="IPR011249">
    <property type="entry name" value="Metalloenz_LuxS/M16"/>
</dbReference>
<feature type="domain" description="Peptidase M16 C-terminal" evidence="2">
    <location>
        <begin position="173"/>
        <end position="321"/>
    </location>
</feature>
<dbReference type="eggNOG" id="COG0612">
    <property type="taxonomic scope" value="Bacteria"/>
</dbReference>
<dbReference type="Proteomes" id="UP000051223">
    <property type="component" value="Unassembled WGS sequence"/>
</dbReference>
<dbReference type="InterPro" id="IPR007863">
    <property type="entry name" value="Peptidase_M16_C"/>
</dbReference>
<dbReference type="AlphaFoldDB" id="A0A0R1YF91"/>
<dbReference type="Pfam" id="PF05193">
    <property type="entry name" value="Peptidase_M16_C"/>
    <property type="match status" value="1"/>
</dbReference>
<comment type="similarity">
    <text evidence="1">Belongs to the peptidase M16 family.</text>
</comment>
<evidence type="ECO:0000313" key="4">
    <source>
        <dbReference type="Proteomes" id="UP000051223"/>
    </source>
</evidence>
<dbReference type="GO" id="GO:0006508">
    <property type="term" value="P:proteolysis"/>
    <property type="evidence" value="ECO:0007669"/>
    <property type="project" value="UniProtKB-KW"/>
</dbReference>
<evidence type="ECO:0000313" key="3">
    <source>
        <dbReference type="EMBL" id="KRM41134.1"/>
    </source>
</evidence>
<dbReference type="PANTHER" id="PTHR11851">
    <property type="entry name" value="METALLOPROTEASE"/>
    <property type="match status" value="1"/>
</dbReference>
<keyword evidence="3" id="KW-0378">Hydrolase</keyword>
<organism evidence="3 4">
    <name type="scientific">Lactobacillus hamsteri DSM 5661 = JCM 6256</name>
    <dbReference type="NCBI Taxonomy" id="1423754"/>
    <lineage>
        <taxon>Bacteria</taxon>
        <taxon>Bacillati</taxon>
        <taxon>Bacillota</taxon>
        <taxon>Bacilli</taxon>
        <taxon>Lactobacillales</taxon>
        <taxon>Lactobacillaceae</taxon>
        <taxon>Lactobacillus</taxon>
    </lineage>
</organism>
<comment type="caution">
    <text evidence="3">The sequence shown here is derived from an EMBL/GenBank/DDBJ whole genome shotgun (WGS) entry which is preliminary data.</text>
</comment>
<dbReference type="GO" id="GO:0046872">
    <property type="term" value="F:metal ion binding"/>
    <property type="evidence" value="ECO:0007669"/>
    <property type="project" value="InterPro"/>
</dbReference>
<dbReference type="EMBL" id="AZGI01000003">
    <property type="protein sequence ID" value="KRM41134.1"/>
    <property type="molecule type" value="Genomic_DNA"/>
</dbReference>
<name>A0A0R1YF91_9LACO</name>
<reference evidence="3 4" key="1">
    <citation type="journal article" date="2015" name="Genome Announc.">
        <title>Expanding the biotechnology potential of lactobacilli through comparative genomics of 213 strains and associated genera.</title>
        <authorList>
            <person name="Sun Z."/>
            <person name="Harris H.M."/>
            <person name="McCann A."/>
            <person name="Guo C."/>
            <person name="Argimon S."/>
            <person name="Zhang W."/>
            <person name="Yang X."/>
            <person name="Jeffery I.B."/>
            <person name="Cooney J.C."/>
            <person name="Kagawa T.F."/>
            <person name="Liu W."/>
            <person name="Song Y."/>
            <person name="Salvetti E."/>
            <person name="Wrobel A."/>
            <person name="Rasinkangas P."/>
            <person name="Parkhill J."/>
            <person name="Rea M.C."/>
            <person name="O'Sullivan O."/>
            <person name="Ritari J."/>
            <person name="Douillard F.P."/>
            <person name="Paul Ross R."/>
            <person name="Yang R."/>
            <person name="Briner A.E."/>
            <person name="Felis G.E."/>
            <person name="de Vos W.M."/>
            <person name="Barrangou R."/>
            <person name="Klaenhammer T.R."/>
            <person name="Caufield P.W."/>
            <person name="Cui Y."/>
            <person name="Zhang H."/>
            <person name="O'Toole P.W."/>
        </authorList>
    </citation>
    <scope>NUCLEOTIDE SEQUENCE [LARGE SCALE GENOMIC DNA]</scope>
    <source>
        <strain evidence="3 4">DSM 5661</strain>
    </source>
</reference>
<accession>A0A0R1YF91</accession>
<keyword evidence="4" id="KW-1185">Reference proteome</keyword>
<proteinExistence type="inferred from homology"/>
<dbReference type="SUPFAM" id="SSF63411">
    <property type="entry name" value="LuxS/MPP-like metallohydrolase"/>
    <property type="match status" value="2"/>
</dbReference>
<gene>
    <name evidence="3" type="ORF">FC39_GL001336</name>
</gene>
<dbReference type="InterPro" id="IPR050361">
    <property type="entry name" value="MPP/UQCRC_Complex"/>
</dbReference>
<sequence>MPLTSHNLAYASLIAKSQMNATIYFRTIREQQRELSKLYDLQFEVTPQLFGKQIIISYVANFLEPTEVLDPEYTYEKIVDILEKLIHCPDVFNSDLLELTKKQLLSDYNELMQQPSNYAIERFFKLWYKHQPDYAENFMGPIEEIKEASIASAQKFVKAMEKMPSSVICIARDSKQMEKLIKDNFKQVGVLEEFMTNDFSIPAEKLDIDQVDNYGNLQAQLMMGYGYREKLDYKKQICGMVLSQYLAGDQSSKLFTKIREELGAAYDVEANNYANNCLFLINAGLDPDQVDEAKAIIKNEVKQVAIGKIDLDLLKKAKKSLLNTQLIGQDQENWQLAQMLRDQLFPDYQDFDREKAIKYVTAKQLEKFAQNLFFNESYVLK</sequence>
<evidence type="ECO:0000256" key="1">
    <source>
        <dbReference type="ARBA" id="ARBA00007261"/>
    </source>
</evidence>
<dbReference type="STRING" id="1423754.FC39_GL001336"/>